<feature type="domain" description="Formylmethanofuran dehydrogenase subunit E" evidence="1">
    <location>
        <begin position="43"/>
        <end position="191"/>
    </location>
</feature>
<dbReference type="Pfam" id="PF02663">
    <property type="entry name" value="FmdE"/>
    <property type="match status" value="1"/>
</dbReference>
<proteinExistence type="predicted"/>
<sequence>MNYPSFYDDIPSIKVKDPLADVLGAIENGEYEFTYLDVVKSAGHSCPTVMGAYLLTLEALQKLYPDQRAIRGDIKVEFKEEMTEGVAGVIGNVISHITGATSQSGFKGLGNKFVRHSLMFFHTQIHSSVRFTRIDTNQSVELIYNPSSIPANPSQQVLMQKVLQEKASDDEKKELGTLWQDRVQRIFENRKKVIHLL</sequence>
<evidence type="ECO:0000313" key="2">
    <source>
        <dbReference type="EMBL" id="SFV74812.1"/>
    </source>
</evidence>
<organism evidence="2">
    <name type="scientific">hydrothermal vent metagenome</name>
    <dbReference type="NCBI Taxonomy" id="652676"/>
    <lineage>
        <taxon>unclassified sequences</taxon>
        <taxon>metagenomes</taxon>
        <taxon>ecological metagenomes</taxon>
    </lineage>
</organism>
<dbReference type="EMBL" id="FPHP01000005">
    <property type="protein sequence ID" value="SFV74812.1"/>
    <property type="molecule type" value="Genomic_DNA"/>
</dbReference>
<gene>
    <name evidence="2" type="ORF">MNB_SM-3-156</name>
</gene>
<protein>
    <recommendedName>
        <fullName evidence="1">Formylmethanofuran dehydrogenase subunit E domain-containing protein</fullName>
    </recommendedName>
</protein>
<dbReference type="InterPro" id="IPR003814">
    <property type="entry name" value="FmdEsu_dom"/>
</dbReference>
<dbReference type="AlphaFoldDB" id="A0A1W1D2X8"/>
<evidence type="ECO:0000259" key="1">
    <source>
        <dbReference type="Pfam" id="PF02663"/>
    </source>
</evidence>
<dbReference type="Gene3D" id="3.30.1330.130">
    <property type="match status" value="1"/>
</dbReference>
<reference evidence="2" key="1">
    <citation type="submission" date="2016-10" db="EMBL/GenBank/DDBJ databases">
        <authorList>
            <person name="de Groot N.N."/>
        </authorList>
    </citation>
    <scope>NUCLEOTIDE SEQUENCE</scope>
</reference>
<accession>A0A1W1D2X8</accession>
<name>A0A1W1D2X8_9ZZZZ</name>